<dbReference type="Proteomes" id="UP000630660">
    <property type="component" value="Unassembled WGS sequence"/>
</dbReference>
<comment type="caution">
    <text evidence="1">The sequence shown here is derived from an EMBL/GenBank/DDBJ whole genome shotgun (WGS) entry which is preliminary data.</text>
</comment>
<accession>A0A9D5QBH5</accession>
<dbReference type="AlphaFoldDB" id="A0A9D5QBH5"/>
<dbReference type="EMBL" id="WJKJ01000006">
    <property type="protein sequence ID" value="MBD3363613.1"/>
    <property type="molecule type" value="Genomic_DNA"/>
</dbReference>
<reference evidence="1" key="1">
    <citation type="submission" date="2019-11" db="EMBL/GenBank/DDBJ databases">
        <title>Microbial mats filling the niche in hypersaline microbial mats.</title>
        <authorList>
            <person name="Wong H.L."/>
            <person name="Macleod F.I."/>
            <person name="White R.A. III"/>
            <person name="Burns B.P."/>
        </authorList>
    </citation>
    <scope>NUCLEOTIDE SEQUENCE</scope>
    <source>
        <strain evidence="1">Bin_327</strain>
    </source>
</reference>
<feature type="non-terminal residue" evidence="1">
    <location>
        <position position="136"/>
    </location>
</feature>
<gene>
    <name evidence="1" type="ORF">GF359_00195</name>
</gene>
<name>A0A9D5QBH5_UNCW3</name>
<proteinExistence type="predicted"/>
<sequence length="136" mass="14776">MGSSFIKEDLYSRFLASGSARRLFRMLESGNLPRSVAGLPGALRAFLLAALKQTGQGVLFLAKNIGEIEQIQGDLEGLGIRGITPLMKPEDFNLLRMHSSSPRLILSTIELAAQPVGWTEGNPSLYMEVSGKNELT</sequence>
<evidence type="ECO:0000313" key="1">
    <source>
        <dbReference type="EMBL" id="MBD3363613.1"/>
    </source>
</evidence>
<evidence type="ECO:0000313" key="2">
    <source>
        <dbReference type="Proteomes" id="UP000630660"/>
    </source>
</evidence>
<protein>
    <submittedName>
        <fullName evidence="1">Uncharacterized protein</fullName>
    </submittedName>
</protein>
<organism evidence="1 2">
    <name type="scientific">candidate division WOR-3 bacterium</name>
    <dbReference type="NCBI Taxonomy" id="2052148"/>
    <lineage>
        <taxon>Bacteria</taxon>
        <taxon>Bacteria division WOR-3</taxon>
    </lineage>
</organism>